<organism evidence="4 5">
    <name type="scientific">Methanobacterium lacus (strain AL-21)</name>
    <dbReference type="NCBI Taxonomy" id="877455"/>
    <lineage>
        <taxon>Archaea</taxon>
        <taxon>Methanobacteriati</taxon>
        <taxon>Methanobacteriota</taxon>
        <taxon>Methanomada group</taxon>
        <taxon>Methanobacteria</taxon>
        <taxon>Methanobacteriales</taxon>
        <taxon>Methanobacteriaceae</taxon>
        <taxon>Methanobacterium</taxon>
    </lineage>
</organism>
<feature type="domain" description="CBS" evidence="3">
    <location>
        <begin position="35"/>
        <end position="92"/>
    </location>
</feature>
<dbReference type="STRING" id="877455.Metbo_0296"/>
<dbReference type="PANTHER" id="PTHR43080">
    <property type="entry name" value="CBS DOMAIN-CONTAINING PROTEIN CBSX3, MITOCHONDRIAL"/>
    <property type="match status" value="1"/>
</dbReference>
<evidence type="ECO:0000313" key="4">
    <source>
        <dbReference type="EMBL" id="ADZ08548.1"/>
    </source>
</evidence>
<accession>F0T8D6</accession>
<dbReference type="PROSITE" id="PS51371">
    <property type="entry name" value="CBS"/>
    <property type="match status" value="4"/>
</dbReference>
<name>F0T8D6_METLA</name>
<dbReference type="InterPro" id="IPR046342">
    <property type="entry name" value="CBS_dom_sf"/>
</dbReference>
<gene>
    <name evidence="4" type="ordered locus">Metbo_0296</name>
</gene>
<feature type="domain" description="CBS" evidence="3">
    <location>
        <begin position="262"/>
        <end position="316"/>
    </location>
</feature>
<feature type="domain" description="CBS" evidence="3">
    <location>
        <begin position="115"/>
        <end position="172"/>
    </location>
</feature>
<dbReference type="PANTHER" id="PTHR43080:SF2">
    <property type="entry name" value="CBS DOMAIN-CONTAINING PROTEIN"/>
    <property type="match status" value="1"/>
</dbReference>
<dbReference type="SUPFAM" id="SSF54631">
    <property type="entry name" value="CBS-domain pair"/>
    <property type="match status" value="3"/>
</dbReference>
<dbReference type="eggNOG" id="arCOG00600">
    <property type="taxonomic scope" value="Archaea"/>
</dbReference>
<dbReference type="CDD" id="cd17779">
    <property type="entry name" value="CBS_archAMPK_gamma-repeat1"/>
    <property type="match status" value="1"/>
</dbReference>
<dbReference type="AlphaFoldDB" id="F0T8D6"/>
<evidence type="ECO:0000259" key="3">
    <source>
        <dbReference type="PROSITE" id="PS51371"/>
    </source>
</evidence>
<dbReference type="HOGENOM" id="CLU_076812_0_0_2"/>
<dbReference type="Proteomes" id="UP000007490">
    <property type="component" value="Chromosome"/>
</dbReference>
<evidence type="ECO:0000256" key="1">
    <source>
        <dbReference type="ARBA" id="ARBA00023122"/>
    </source>
</evidence>
<dbReference type="Gene3D" id="3.10.580.10">
    <property type="entry name" value="CBS-domain"/>
    <property type="match status" value="2"/>
</dbReference>
<reference evidence="4 5" key="2">
    <citation type="journal article" date="2014" name="Int. J. Syst. Evol. Microbiol.">
        <title>Methanobacterium paludis sp. nov. and a novel strain of Methanobacterium lacus isolated from northern peatlands.</title>
        <authorList>
            <person name="Cadillo-Quiroz H."/>
            <person name="Brauer S.L."/>
            <person name="Goodson N."/>
            <person name="Yavitt J.B."/>
            <person name="Zinder S.H."/>
        </authorList>
    </citation>
    <scope>NUCLEOTIDE SEQUENCE [LARGE SCALE GENOMIC DNA]</scope>
    <source>
        <strain evidence="4 5">AL-21</strain>
    </source>
</reference>
<keyword evidence="1 2" id="KW-0129">CBS domain</keyword>
<dbReference type="InterPro" id="IPR000644">
    <property type="entry name" value="CBS_dom"/>
</dbReference>
<reference evidence="5" key="1">
    <citation type="submission" date="2011-02" db="EMBL/GenBank/DDBJ databases">
        <title>Complete sequence of Methanobacterium sp. AL-21.</title>
        <authorList>
            <consortium name="US DOE Joint Genome Institute"/>
            <person name="Lucas S."/>
            <person name="Copeland A."/>
            <person name="Lapidus A."/>
            <person name="Cheng J.-F."/>
            <person name="Goodwin L."/>
            <person name="Pitluck S."/>
            <person name="Chertkov O."/>
            <person name="Detter J.C."/>
            <person name="Han C."/>
            <person name="Tapia R."/>
            <person name="Land M."/>
            <person name="Hauser L."/>
            <person name="Kyrpides N."/>
            <person name="Ivanova N."/>
            <person name="Mikhailova N."/>
            <person name="Pagani I."/>
            <person name="Cadillo-Quiroz H."/>
            <person name="Imachi H."/>
            <person name="Zinder S."/>
            <person name="Liu W."/>
            <person name="Woyke T."/>
        </authorList>
    </citation>
    <scope>NUCLEOTIDE SEQUENCE [LARGE SCALE GENOMIC DNA]</scope>
    <source>
        <strain evidence="5">AL-21</strain>
    </source>
</reference>
<dbReference type="RefSeq" id="WP_013643899.1">
    <property type="nucleotide sequence ID" value="NC_015216.1"/>
</dbReference>
<dbReference type="Pfam" id="PF00571">
    <property type="entry name" value="CBS"/>
    <property type="match status" value="4"/>
</dbReference>
<evidence type="ECO:0000313" key="5">
    <source>
        <dbReference type="Proteomes" id="UP000007490"/>
    </source>
</evidence>
<evidence type="ECO:0000256" key="2">
    <source>
        <dbReference type="PROSITE-ProRule" id="PRU00703"/>
    </source>
</evidence>
<protein>
    <submittedName>
        <fullName evidence="4">Putative signal transduction protein with CBS domains</fullName>
    </submittedName>
</protein>
<sequence>MRRKETINLVKSRDRGPLEFESHASEHEGDVMSIAKKTVVTAPQTTTIKEAAETMVKNKFRRLPITNPGTGQILGIVTSMDILDFLGGGNKYKILEEKYPGNFLGAINESVKEIMTRDVEVITHKDSIDHAIDIMRKKEIGALPVVDADHKMVGIVSERDFVILLSGVLTDEVVEDYMTKNVIATTPGTRIEGASKIMVRNKLRRIPVVGEERKTSHPEKDKIMGIVTATDILEFLGKNSAFERMISNDAEDVLNTTITEIMEKNVVATTANTRLGDLCTSMEHENIGGLPVVYNGELEGIITERDILKAVSKLKP</sequence>
<feature type="domain" description="CBS" evidence="3">
    <location>
        <begin position="178"/>
        <end position="242"/>
    </location>
</feature>
<dbReference type="InterPro" id="IPR051257">
    <property type="entry name" value="Diverse_CBS-Domain"/>
</dbReference>
<proteinExistence type="predicted"/>
<keyword evidence="5" id="KW-1185">Reference proteome</keyword>
<dbReference type="GeneID" id="10276728"/>
<dbReference type="KEGG" id="mel:Metbo_0296"/>
<dbReference type="OrthoDB" id="43333at2157"/>
<dbReference type="EMBL" id="CP002551">
    <property type="protein sequence ID" value="ADZ08548.1"/>
    <property type="molecule type" value="Genomic_DNA"/>
</dbReference>
<dbReference type="SMART" id="SM00116">
    <property type="entry name" value="CBS"/>
    <property type="match status" value="4"/>
</dbReference>